<evidence type="ECO:0000256" key="6">
    <source>
        <dbReference type="ARBA" id="ARBA00022741"/>
    </source>
</evidence>
<dbReference type="Gene3D" id="3.30.980.40">
    <property type="match status" value="1"/>
</dbReference>
<evidence type="ECO:0000256" key="2">
    <source>
        <dbReference type="ARBA" id="ARBA00006474"/>
    </source>
</evidence>
<dbReference type="Proteomes" id="UP000002430">
    <property type="component" value="Chromosome"/>
</dbReference>
<keyword evidence="10" id="KW-0238">DNA-binding</keyword>
<evidence type="ECO:0000256" key="9">
    <source>
        <dbReference type="ARBA" id="ARBA00022989"/>
    </source>
</evidence>
<dbReference type="InterPro" id="IPR018541">
    <property type="entry name" value="Ftsk_gamma"/>
</dbReference>
<dbReference type="InterPro" id="IPR027417">
    <property type="entry name" value="P-loop_NTPase"/>
</dbReference>
<dbReference type="EMBL" id="AM180252">
    <property type="protein sequence ID" value="CAJ54122.1"/>
    <property type="molecule type" value="Genomic_DNA"/>
</dbReference>
<evidence type="ECO:0000256" key="4">
    <source>
        <dbReference type="ARBA" id="ARBA00022618"/>
    </source>
</evidence>
<keyword evidence="4" id="KW-0132">Cell division</keyword>
<sequence>MIYSGKENKSTRNLSLQQSRPNNETPPEDNNQKLARELFGLFLIFWGLLVLLSLLSHDQRDPSLNHVVSNFSKAHNQAGIFGAYISGLLVDIFGFSAIVWPAIFIAWGAGCITTWLTIPWWRWLGFFILSFCLISFGAAWNFGIGDVRGGGIIGMTIYKQSSIIFGTIGSTLIWLFLFFISLEFAFGIAWLNILHRLQNIIKNKIEKYDISLKTICSICLNYNWLCFIQNYFPFKKQEEYIDIIPLYEIHNPTLQPAYPYDSSLLHNTLAHQYTGIATLSSYRSERIQYSHTSNNQLWNIPHSLQETLKKSHKKSIISTTYNEFTSPDITPLTLEDDTFEDTHIDIDKLENLDTIDITTHPLITSPTTNKYEEQIQHTSSNNLPKLLESFSETSSIPTSTALRQTTNLVKHKLPLPSLSLLHSSTENDILPSQLTLKEKSKKVMDCLSDFNIQGELVRVTPGPVITLFEIRPAPGVRVSRIANLSDDLARSLMAEAVRIQAPVPGSDTVGIEIPNENRSLVSFKTLIQSKAFKNSSSPLSMALGKDIEGKSTVKDLATMPHILVAGTTGAGKSVCLNTILLSFLYNATPTDLKLILIDPKRVELAMYTQLPHLIHPVVTEPALAKVALEWAVYEMDRRYNCLARLGVKHFNEFNKKLLSIGNNKPEEFADLTYLPYLVVIIDELADLMMTAGKEVEGSIVRLAQLARAAGIHLIVATQRPSVDVVTGLIKANFPSRIAFQVANKYDSRTILDATGAEQLLGKGDMLFKPNGGKIQRLHGAFVTDEEVTAVTEYWRKQQAPVYEVDFSNWNNPLNINNTTTSNTNTKTPFSSSDEESLYAEAITFVQEQGRMSISLLQRRFRIGFNKAARFVERMEEEGILPPTIRGNRSRTIRSN</sequence>
<keyword evidence="5 16" id="KW-0812">Transmembrane</keyword>
<keyword evidence="12" id="KW-0131">Cell cycle</keyword>
<evidence type="ECO:0000313" key="18">
    <source>
        <dbReference type="EMBL" id="CAJ54122.1"/>
    </source>
</evidence>
<evidence type="ECO:0000256" key="14">
    <source>
        <dbReference type="PROSITE-ProRule" id="PRU00289"/>
    </source>
</evidence>
<comment type="subunit">
    <text evidence="13">Homohexamer. Forms a ring that surrounds DNA.</text>
</comment>
<dbReference type="Pfam" id="PF17854">
    <property type="entry name" value="FtsK_alpha"/>
    <property type="match status" value="1"/>
</dbReference>
<dbReference type="InterPro" id="IPR025199">
    <property type="entry name" value="FtsK_4TM"/>
</dbReference>
<keyword evidence="7" id="KW-0159">Chromosome partition</keyword>
<feature type="transmembrane region" description="Helical" evidence="16">
    <location>
        <begin position="163"/>
        <end position="191"/>
    </location>
</feature>
<organism evidence="18 19">
    <name type="scientific">Lawsonia intracellularis (strain PHE/MN1-00)</name>
    <dbReference type="NCBI Taxonomy" id="363253"/>
    <lineage>
        <taxon>Bacteria</taxon>
        <taxon>Pseudomonadati</taxon>
        <taxon>Thermodesulfobacteriota</taxon>
        <taxon>Desulfovibrionia</taxon>
        <taxon>Desulfovibrionales</taxon>
        <taxon>Desulfovibrionaceae</taxon>
        <taxon>Lawsonia</taxon>
    </lineage>
</organism>
<dbReference type="SUPFAM" id="SSF46785">
    <property type="entry name" value="Winged helix' DNA-binding domain"/>
    <property type="match status" value="1"/>
</dbReference>
<gene>
    <name evidence="18" type="primary">ftsK</name>
    <name evidence="18" type="ordered locus">LI0066</name>
</gene>
<dbReference type="Pfam" id="PF09397">
    <property type="entry name" value="FtsK_gamma"/>
    <property type="match status" value="1"/>
</dbReference>
<dbReference type="GO" id="GO:0005886">
    <property type="term" value="C:plasma membrane"/>
    <property type="evidence" value="ECO:0007669"/>
    <property type="project" value="UniProtKB-SubCell"/>
</dbReference>
<dbReference type="InterPro" id="IPR041027">
    <property type="entry name" value="FtsK_alpha"/>
</dbReference>
<protein>
    <submittedName>
        <fullName evidence="18">DNA segregation ATPase FtsK/SpoIIIE and related proteins</fullName>
    </submittedName>
</protein>
<dbReference type="Gene3D" id="3.40.50.300">
    <property type="entry name" value="P-loop containing nucleotide triphosphate hydrolases"/>
    <property type="match status" value="1"/>
</dbReference>
<feature type="binding site" evidence="14">
    <location>
        <begin position="566"/>
        <end position="573"/>
    </location>
    <ligand>
        <name>ATP</name>
        <dbReference type="ChEBI" id="CHEBI:30616"/>
    </ligand>
</feature>
<evidence type="ECO:0000256" key="8">
    <source>
        <dbReference type="ARBA" id="ARBA00022840"/>
    </source>
</evidence>
<dbReference type="Pfam" id="PF13491">
    <property type="entry name" value="FtsK_4TM"/>
    <property type="match status" value="1"/>
</dbReference>
<dbReference type="SMART" id="SM00382">
    <property type="entry name" value="AAA"/>
    <property type="match status" value="1"/>
</dbReference>
<evidence type="ECO:0000256" key="13">
    <source>
        <dbReference type="ARBA" id="ARBA00025923"/>
    </source>
</evidence>
<accession>Q1MSA3</accession>
<feature type="transmembrane region" description="Helical" evidence="16">
    <location>
        <begin position="78"/>
        <end position="108"/>
    </location>
</feature>
<keyword evidence="3" id="KW-1003">Cell membrane</keyword>
<dbReference type="GO" id="GO:0007059">
    <property type="term" value="P:chromosome segregation"/>
    <property type="evidence" value="ECO:0007669"/>
    <property type="project" value="UniProtKB-KW"/>
</dbReference>
<dbReference type="InterPro" id="IPR036388">
    <property type="entry name" value="WH-like_DNA-bd_sf"/>
</dbReference>
<evidence type="ECO:0000256" key="7">
    <source>
        <dbReference type="ARBA" id="ARBA00022829"/>
    </source>
</evidence>
<keyword evidence="9 16" id="KW-1133">Transmembrane helix</keyword>
<dbReference type="PROSITE" id="PS50901">
    <property type="entry name" value="FTSK"/>
    <property type="match status" value="1"/>
</dbReference>
<dbReference type="PANTHER" id="PTHR22683:SF41">
    <property type="entry name" value="DNA TRANSLOCASE FTSK"/>
    <property type="match status" value="1"/>
</dbReference>
<dbReference type="GO" id="GO:0051301">
    <property type="term" value="P:cell division"/>
    <property type="evidence" value="ECO:0007669"/>
    <property type="project" value="UniProtKB-KW"/>
</dbReference>
<dbReference type="Gene3D" id="1.10.10.10">
    <property type="entry name" value="Winged helix-like DNA-binding domain superfamily/Winged helix DNA-binding domain"/>
    <property type="match status" value="1"/>
</dbReference>
<dbReference type="SMART" id="SM00843">
    <property type="entry name" value="Ftsk_gamma"/>
    <property type="match status" value="1"/>
</dbReference>
<dbReference type="InterPro" id="IPR002543">
    <property type="entry name" value="FtsK_dom"/>
</dbReference>
<dbReference type="AlphaFoldDB" id="Q1MSA3"/>
<feature type="compositionally biased region" description="Basic and acidic residues" evidence="15">
    <location>
        <begin position="1"/>
        <end position="10"/>
    </location>
</feature>
<keyword evidence="11 16" id="KW-0472">Membrane</keyword>
<comment type="subcellular location">
    <subcellularLocation>
        <location evidence="1">Cell membrane</location>
        <topology evidence="1">Multi-pass membrane protein</topology>
    </subcellularLocation>
</comment>
<evidence type="ECO:0000259" key="17">
    <source>
        <dbReference type="PROSITE" id="PS50901"/>
    </source>
</evidence>
<comment type="similarity">
    <text evidence="2">Belongs to the FtsK/SpoIIIE/SftA family.</text>
</comment>
<proteinExistence type="inferred from homology"/>
<dbReference type="InterPro" id="IPR050206">
    <property type="entry name" value="FtsK/SpoIIIE/SftA"/>
</dbReference>
<keyword evidence="8 14" id="KW-0067">ATP-binding</keyword>
<dbReference type="GO" id="GO:0003677">
    <property type="term" value="F:DNA binding"/>
    <property type="evidence" value="ECO:0007669"/>
    <property type="project" value="UniProtKB-KW"/>
</dbReference>
<dbReference type="OrthoDB" id="9807790at2"/>
<evidence type="ECO:0000256" key="16">
    <source>
        <dbReference type="SAM" id="Phobius"/>
    </source>
</evidence>
<dbReference type="SUPFAM" id="SSF52540">
    <property type="entry name" value="P-loop containing nucleoside triphosphate hydrolases"/>
    <property type="match status" value="1"/>
</dbReference>
<evidence type="ECO:0000256" key="12">
    <source>
        <dbReference type="ARBA" id="ARBA00023306"/>
    </source>
</evidence>
<feature type="transmembrane region" description="Helical" evidence="16">
    <location>
        <begin position="38"/>
        <end position="57"/>
    </location>
</feature>
<evidence type="ECO:0000256" key="5">
    <source>
        <dbReference type="ARBA" id="ARBA00022692"/>
    </source>
</evidence>
<dbReference type="KEGG" id="lip:LI0066"/>
<dbReference type="STRING" id="363253.LI0066"/>
<dbReference type="InterPro" id="IPR003593">
    <property type="entry name" value="AAA+_ATPase"/>
</dbReference>
<feature type="transmembrane region" description="Helical" evidence="16">
    <location>
        <begin position="120"/>
        <end position="142"/>
    </location>
</feature>
<dbReference type="Pfam" id="PF01580">
    <property type="entry name" value="FtsK_SpoIIIE"/>
    <property type="match status" value="1"/>
</dbReference>
<dbReference type="eggNOG" id="COG1674">
    <property type="taxonomic scope" value="Bacteria"/>
</dbReference>
<keyword evidence="6 14" id="KW-0547">Nucleotide-binding</keyword>
<dbReference type="RefSeq" id="WP_011526149.1">
    <property type="nucleotide sequence ID" value="NC_008011.1"/>
</dbReference>
<evidence type="ECO:0000256" key="11">
    <source>
        <dbReference type="ARBA" id="ARBA00023136"/>
    </source>
</evidence>
<feature type="region of interest" description="Disordered" evidence="15">
    <location>
        <begin position="1"/>
        <end position="29"/>
    </location>
</feature>
<dbReference type="GO" id="GO:0005524">
    <property type="term" value="F:ATP binding"/>
    <property type="evidence" value="ECO:0007669"/>
    <property type="project" value="UniProtKB-UniRule"/>
</dbReference>
<evidence type="ECO:0000256" key="1">
    <source>
        <dbReference type="ARBA" id="ARBA00004651"/>
    </source>
</evidence>
<feature type="compositionally biased region" description="Polar residues" evidence="15">
    <location>
        <begin position="11"/>
        <end position="29"/>
    </location>
</feature>
<feature type="domain" description="FtsK" evidence="17">
    <location>
        <begin position="549"/>
        <end position="748"/>
    </location>
</feature>
<evidence type="ECO:0000256" key="15">
    <source>
        <dbReference type="SAM" id="MobiDB-lite"/>
    </source>
</evidence>
<evidence type="ECO:0000256" key="3">
    <source>
        <dbReference type="ARBA" id="ARBA00022475"/>
    </source>
</evidence>
<keyword evidence="19" id="KW-1185">Reference proteome</keyword>
<name>Q1MSA3_LAWIP</name>
<dbReference type="InterPro" id="IPR036390">
    <property type="entry name" value="WH_DNA-bd_sf"/>
</dbReference>
<evidence type="ECO:0000313" key="19">
    <source>
        <dbReference type="Proteomes" id="UP000002430"/>
    </source>
</evidence>
<dbReference type="HOGENOM" id="CLU_001981_9_7_7"/>
<reference evidence="18 19" key="1">
    <citation type="submission" date="2005-11" db="EMBL/GenBank/DDBJ databases">
        <title>The complete genome sequence of Lawsonia intracellularis: the causative agent of proliferative enteropathy.</title>
        <authorList>
            <person name="Kaur K."/>
            <person name="Zhang Q."/>
            <person name="Beckler D."/>
            <person name="Munir S."/>
            <person name="Li L."/>
            <person name="Kinsley K."/>
            <person name="Herron L."/>
            <person name="Peterson A."/>
            <person name="May B."/>
            <person name="Singh S."/>
            <person name="Gebhart C."/>
            <person name="Kapur V."/>
        </authorList>
    </citation>
    <scope>NUCLEOTIDE SEQUENCE [LARGE SCALE GENOMIC DNA]</scope>
    <source>
        <strain evidence="18 19">PHE/MN1-00</strain>
    </source>
</reference>
<evidence type="ECO:0000256" key="10">
    <source>
        <dbReference type="ARBA" id="ARBA00023125"/>
    </source>
</evidence>
<dbReference type="PANTHER" id="PTHR22683">
    <property type="entry name" value="SPORULATION PROTEIN RELATED"/>
    <property type="match status" value="1"/>
</dbReference>